<dbReference type="PANTHER" id="PTHR22883">
    <property type="entry name" value="ZINC FINGER DHHC DOMAIN CONTAINING PROTEIN"/>
    <property type="match status" value="1"/>
</dbReference>
<feature type="transmembrane region" description="Helical" evidence="10">
    <location>
        <begin position="133"/>
        <end position="151"/>
    </location>
</feature>
<dbReference type="Ensembl" id="ENSCINT00000019202.3">
    <property type="protein sequence ID" value="ENSCINP00000019202.3"/>
    <property type="gene ID" value="ENSCING00000009443.3"/>
</dbReference>
<evidence type="ECO:0000256" key="2">
    <source>
        <dbReference type="ARBA" id="ARBA00008574"/>
    </source>
</evidence>
<reference evidence="13" key="1">
    <citation type="journal article" date="2002" name="Science">
        <title>The draft genome of Ciona intestinalis: insights into chordate and vertebrate origins.</title>
        <authorList>
            <person name="Dehal P."/>
            <person name="Satou Y."/>
            <person name="Campbell R.K."/>
            <person name="Chapman J."/>
            <person name="Degnan B."/>
            <person name="De Tomaso A."/>
            <person name="Davidson B."/>
            <person name="Di Gregorio A."/>
            <person name="Gelpke M."/>
            <person name="Goodstein D.M."/>
            <person name="Harafuji N."/>
            <person name="Hastings K.E."/>
            <person name="Ho I."/>
            <person name="Hotta K."/>
            <person name="Huang W."/>
            <person name="Kawashima T."/>
            <person name="Lemaire P."/>
            <person name="Martinez D."/>
            <person name="Meinertzhagen I.A."/>
            <person name="Necula S."/>
            <person name="Nonaka M."/>
            <person name="Putnam N."/>
            <person name="Rash S."/>
            <person name="Saiga H."/>
            <person name="Satake M."/>
            <person name="Terry A."/>
            <person name="Yamada L."/>
            <person name="Wang H.G."/>
            <person name="Awazu S."/>
            <person name="Azumi K."/>
            <person name="Boore J."/>
            <person name="Branno M."/>
            <person name="Chin-Bow S."/>
            <person name="DeSantis R."/>
            <person name="Doyle S."/>
            <person name="Francino P."/>
            <person name="Keys D.N."/>
            <person name="Haga S."/>
            <person name="Hayashi H."/>
            <person name="Hino K."/>
            <person name="Imai K.S."/>
            <person name="Inaba K."/>
            <person name="Kano S."/>
            <person name="Kobayashi K."/>
            <person name="Kobayashi M."/>
            <person name="Lee B.I."/>
            <person name="Makabe K.W."/>
            <person name="Manohar C."/>
            <person name="Matassi G."/>
            <person name="Medina M."/>
            <person name="Mochizuki Y."/>
            <person name="Mount S."/>
            <person name="Morishita T."/>
            <person name="Miura S."/>
            <person name="Nakayama A."/>
            <person name="Nishizaka S."/>
            <person name="Nomoto H."/>
            <person name="Ohta F."/>
            <person name="Oishi K."/>
            <person name="Rigoutsos I."/>
            <person name="Sano M."/>
            <person name="Sasaki A."/>
            <person name="Sasakura Y."/>
            <person name="Shoguchi E."/>
            <person name="Shin-i T."/>
            <person name="Spagnuolo A."/>
            <person name="Stainier D."/>
            <person name="Suzuki M.M."/>
            <person name="Tassy O."/>
            <person name="Takatori N."/>
            <person name="Tokuoka M."/>
            <person name="Yagi K."/>
            <person name="Yoshizaki F."/>
            <person name="Wada S."/>
            <person name="Zhang C."/>
            <person name="Hyatt P.D."/>
            <person name="Larimer F."/>
            <person name="Detter C."/>
            <person name="Doggett N."/>
            <person name="Glavina T."/>
            <person name="Hawkins T."/>
            <person name="Richardson P."/>
            <person name="Lucas S."/>
            <person name="Kohara Y."/>
            <person name="Levine M."/>
            <person name="Satoh N."/>
            <person name="Rokhsar D.S."/>
        </authorList>
    </citation>
    <scope>NUCLEOTIDE SEQUENCE [LARGE SCALE GENOMIC DNA]</scope>
</reference>
<dbReference type="HOGENOM" id="CLU_031257_2_0_1"/>
<keyword evidence="9 10" id="KW-0012">Acyltransferase</keyword>
<evidence type="ECO:0000313" key="13">
    <source>
        <dbReference type="Proteomes" id="UP000008144"/>
    </source>
</evidence>
<reference evidence="12" key="3">
    <citation type="submission" date="2025-08" db="UniProtKB">
        <authorList>
            <consortium name="Ensembl"/>
        </authorList>
    </citation>
    <scope>IDENTIFICATION</scope>
</reference>
<dbReference type="InParanoid" id="F7BHB8"/>
<protein>
    <recommendedName>
        <fullName evidence="10">Palmitoyltransferase</fullName>
        <ecNumber evidence="10">2.3.1.225</ecNumber>
    </recommendedName>
</protein>
<reference evidence="12" key="4">
    <citation type="submission" date="2025-09" db="UniProtKB">
        <authorList>
            <consortium name="Ensembl"/>
        </authorList>
    </citation>
    <scope>IDENTIFICATION</scope>
</reference>
<evidence type="ECO:0000256" key="10">
    <source>
        <dbReference type="RuleBase" id="RU079119"/>
    </source>
</evidence>
<dbReference type="Pfam" id="PF01529">
    <property type="entry name" value="DHHC"/>
    <property type="match status" value="1"/>
</dbReference>
<evidence type="ECO:0000256" key="8">
    <source>
        <dbReference type="ARBA" id="ARBA00023288"/>
    </source>
</evidence>
<feature type="transmembrane region" description="Helical" evidence="10">
    <location>
        <begin position="41"/>
        <end position="63"/>
    </location>
</feature>
<feature type="domain" description="Palmitoyltransferase DHHC" evidence="11">
    <location>
        <begin position="88"/>
        <end position="208"/>
    </location>
</feature>
<feature type="transmembrane region" description="Helical" evidence="10">
    <location>
        <begin position="12"/>
        <end position="29"/>
    </location>
</feature>
<evidence type="ECO:0000256" key="3">
    <source>
        <dbReference type="ARBA" id="ARBA00022679"/>
    </source>
</evidence>
<evidence type="ECO:0000313" key="12">
    <source>
        <dbReference type="Ensembl" id="ENSCINP00000019202.3"/>
    </source>
</evidence>
<evidence type="ECO:0000256" key="7">
    <source>
        <dbReference type="ARBA" id="ARBA00023139"/>
    </source>
</evidence>
<keyword evidence="5 10" id="KW-1133">Transmembrane helix</keyword>
<dbReference type="GO" id="GO:0005783">
    <property type="term" value="C:endoplasmic reticulum"/>
    <property type="evidence" value="ECO:0000318"/>
    <property type="project" value="GO_Central"/>
</dbReference>
<evidence type="ECO:0000256" key="4">
    <source>
        <dbReference type="ARBA" id="ARBA00022692"/>
    </source>
</evidence>
<keyword evidence="6 10" id="KW-0472">Membrane</keyword>
<dbReference type="EMBL" id="EAAA01002967">
    <property type="status" value="NOT_ANNOTATED_CDS"/>
    <property type="molecule type" value="Genomic_DNA"/>
</dbReference>
<dbReference type="PROSITE" id="PS50216">
    <property type="entry name" value="DHHC"/>
    <property type="match status" value="1"/>
</dbReference>
<dbReference type="EC" id="2.3.1.225" evidence="10"/>
<dbReference type="GeneTree" id="ENSGT00940000156902"/>
<dbReference type="Proteomes" id="UP000008144">
    <property type="component" value="Chromosome 9"/>
</dbReference>
<dbReference type="GO" id="GO:0019706">
    <property type="term" value="F:protein-cysteine S-palmitoyltransferase activity"/>
    <property type="evidence" value="ECO:0000318"/>
    <property type="project" value="GO_Central"/>
</dbReference>
<dbReference type="AlphaFoldDB" id="F7BHB8"/>
<evidence type="ECO:0000256" key="1">
    <source>
        <dbReference type="ARBA" id="ARBA00004127"/>
    </source>
</evidence>
<dbReference type="PANTHER" id="PTHR22883:SF301">
    <property type="entry name" value="PALMITOYLTRANSFERASE ZDHHC12"/>
    <property type="match status" value="1"/>
</dbReference>
<dbReference type="InterPro" id="IPR001594">
    <property type="entry name" value="Palmitoyltrfase_DHHC"/>
</dbReference>
<name>F7BHB8_CIOIN</name>
<keyword evidence="7" id="KW-0564">Palmitate</keyword>
<reference evidence="12" key="2">
    <citation type="journal article" date="2008" name="Genome Biol.">
        <title>Improved genome assembly and evidence-based global gene model set for the chordate Ciona intestinalis: new insight into intron and operon populations.</title>
        <authorList>
            <person name="Satou Y."/>
            <person name="Mineta K."/>
            <person name="Ogasawara M."/>
            <person name="Sasakura Y."/>
            <person name="Shoguchi E."/>
            <person name="Ueno K."/>
            <person name="Yamada L."/>
            <person name="Matsumoto J."/>
            <person name="Wasserscheid J."/>
            <person name="Dewar K."/>
            <person name="Wiley G.B."/>
            <person name="Macmil S.L."/>
            <person name="Roe B.A."/>
            <person name="Zeller R.W."/>
            <person name="Hastings K.E."/>
            <person name="Lemaire P."/>
            <person name="Lindquist E."/>
            <person name="Endo T."/>
            <person name="Hotta K."/>
            <person name="Inaba K."/>
        </authorList>
    </citation>
    <scope>NUCLEOTIDE SEQUENCE [LARGE SCALE GENOMIC DNA]</scope>
    <source>
        <strain evidence="12">wild type</strain>
    </source>
</reference>
<keyword evidence="3 10" id="KW-0808">Transferase</keyword>
<dbReference type="InterPro" id="IPR039859">
    <property type="entry name" value="PFA4/ZDH16/20/ERF2-like"/>
</dbReference>
<evidence type="ECO:0000256" key="9">
    <source>
        <dbReference type="ARBA" id="ARBA00023315"/>
    </source>
</evidence>
<dbReference type="GO" id="GO:0006612">
    <property type="term" value="P:protein targeting to membrane"/>
    <property type="evidence" value="ECO:0000318"/>
    <property type="project" value="GO_Central"/>
</dbReference>
<comment type="catalytic activity">
    <reaction evidence="10">
        <text>L-cysteinyl-[protein] + hexadecanoyl-CoA = S-hexadecanoyl-L-cysteinyl-[protein] + CoA</text>
        <dbReference type="Rhea" id="RHEA:36683"/>
        <dbReference type="Rhea" id="RHEA-COMP:10131"/>
        <dbReference type="Rhea" id="RHEA-COMP:11032"/>
        <dbReference type="ChEBI" id="CHEBI:29950"/>
        <dbReference type="ChEBI" id="CHEBI:57287"/>
        <dbReference type="ChEBI" id="CHEBI:57379"/>
        <dbReference type="ChEBI" id="CHEBI:74151"/>
        <dbReference type="EC" id="2.3.1.225"/>
    </reaction>
</comment>
<comment type="similarity">
    <text evidence="2 10">Belongs to the DHHC palmitoyltransferase family.</text>
</comment>
<keyword evidence="8" id="KW-0449">Lipoprotein</keyword>
<dbReference type="GO" id="GO:0005794">
    <property type="term" value="C:Golgi apparatus"/>
    <property type="evidence" value="ECO:0000318"/>
    <property type="project" value="GO_Central"/>
</dbReference>
<comment type="domain">
    <text evidence="10">The DHHC domain is required for palmitoyltransferase activity.</text>
</comment>
<sequence>MFQTLCFSFFQSRLVHVAITVGISSILLFKQTVLRTHLDDGHYFVPILYITSACVSLVLYFIVACMDPGFVKRGDPDVEEKNVCLEPHQRCGLCGLQRPVRARHCRECKHCVRKFDHHCPWVTNCVGERNHRWFWCFITLEVIMLCWSISISVSGYQSAPESSNWATQNVILLLIDLLMGILLLVVFALFCIHTYMILNNHTTWETMSRHRISYLKGMSESENPFNLGICRNVYTFFCHIKPFDWTVVYSKARSKMK</sequence>
<evidence type="ECO:0000259" key="11">
    <source>
        <dbReference type="Pfam" id="PF01529"/>
    </source>
</evidence>
<evidence type="ECO:0000256" key="5">
    <source>
        <dbReference type="ARBA" id="ARBA00022989"/>
    </source>
</evidence>
<evidence type="ECO:0000256" key="6">
    <source>
        <dbReference type="ARBA" id="ARBA00023136"/>
    </source>
</evidence>
<keyword evidence="4 10" id="KW-0812">Transmembrane</keyword>
<dbReference type="STRING" id="7719.ENSCINP00000019202"/>
<organism evidence="12 13">
    <name type="scientific">Ciona intestinalis</name>
    <name type="common">Transparent sea squirt</name>
    <name type="synonym">Ascidia intestinalis</name>
    <dbReference type="NCBI Taxonomy" id="7719"/>
    <lineage>
        <taxon>Eukaryota</taxon>
        <taxon>Metazoa</taxon>
        <taxon>Chordata</taxon>
        <taxon>Tunicata</taxon>
        <taxon>Ascidiacea</taxon>
        <taxon>Phlebobranchia</taxon>
        <taxon>Cionidae</taxon>
        <taxon>Ciona</taxon>
    </lineage>
</organism>
<comment type="subcellular location">
    <subcellularLocation>
        <location evidence="1">Endomembrane system</location>
        <topology evidence="1">Multi-pass membrane protein</topology>
    </subcellularLocation>
</comment>
<accession>F7BHB8</accession>
<keyword evidence="13" id="KW-1185">Reference proteome</keyword>
<feature type="transmembrane region" description="Helical" evidence="10">
    <location>
        <begin position="171"/>
        <end position="198"/>
    </location>
</feature>
<dbReference type="OMA" id="FISPHRI"/>
<proteinExistence type="inferred from homology"/>